<evidence type="ECO:0000313" key="2">
    <source>
        <dbReference type="EMBL" id="KAK3893307.1"/>
    </source>
</evidence>
<feature type="region of interest" description="Disordered" evidence="1">
    <location>
        <begin position="258"/>
        <end position="286"/>
    </location>
</feature>
<name>A0AAE1GIU0_PETCI</name>
<proteinExistence type="predicted"/>
<evidence type="ECO:0000313" key="3">
    <source>
        <dbReference type="Proteomes" id="UP001286313"/>
    </source>
</evidence>
<comment type="caution">
    <text evidence="2">The sequence shown here is derived from an EMBL/GenBank/DDBJ whole genome shotgun (WGS) entry which is preliminary data.</text>
</comment>
<dbReference type="Proteomes" id="UP001286313">
    <property type="component" value="Unassembled WGS sequence"/>
</dbReference>
<sequence>MLDKAQTAAKSHCKCPNCNKNHHAWNRSCPTRQALIQAGREKQDAWITTHKPTPARPKWFANQQQQHQTQQSLIPTAADFPTLQEATKPGAKMTYSQAVACLPLLSTAQPAPEPTPVPPQPTQIPASSQTNTILSLPQPILVDHTPKTLPQLILAGHTPKTQMSHSTQLTQPSSSTLQETVTLTRTDLRDLFQNFALTLAGLLNTSINKEKLIQTCDTVINTTLKATKAITQKKASSRYQKGRIDNTQEQNALVKVPMKIPPPTQNQSDNIQKEDTPMKVPSPPQKPLQESEVLVLHGRVSGSSSGTSVVSGANCTC</sequence>
<gene>
    <name evidence="2" type="ORF">Pcinc_002863</name>
</gene>
<keyword evidence="3" id="KW-1185">Reference proteome</keyword>
<evidence type="ECO:0000256" key="1">
    <source>
        <dbReference type="SAM" id="MobiDB-lite"/>
    </source>
</evidence>
<reference evidence="2" key="1">
    <citation type="submission" date="2023-10" db="EMBL/GenBank/DDBJ databases">
        <title>Genome assemblies of two species of porcelain crab, Petrolisthes cinctipes and Petrolisthes manimaculis (Anomura: Porcellanidae).</title>
        <authorList>
            <person name="Angst P."/>
        </authorList>
    </citation>
    <scope>NUCLEOTIDE SEQUENCE</scope>
    <source>
        <strain evidence="2">PB745_01</strain>
        <tissue evidence="2">Gill</tissue>
    </source>
</reference>
<dbReference type="AlphaFoldDB" id="A0AAE1GIU0"/>
<organism evidence="2 3">
    <name type="scientific">Petrolisthes cinctipes</name>
    <name type="common">Flat porcelain crab</name>
    <dbReference type="NCBI Taxonomy" id="88211"/>
    <lineage>
        <taxon>Eukaryota</taxon>
        <taxon>Metazoa</taxon>
        <taxon>Ecdysozoa</taxon>
        <taxon>Arthropoda</taxon>
        <taxon>Crustacea</taxon>
        <taxon>Multicrustacea</taxon>
        <taxon>Malacostraca</taxon>
        <taxon>Eumalacostraca</taxon>
        <taxon>Eucarida</taxon>
        <taxon>Decapoda</taxon>
        <taxon>Pleocyemata</taxon>
        <taxon>Anomura</taxon>
        <taxon>Galatheoidea</taxon>
        <taxon>Porcellanidae</taxon>
        <taxon>Petrolisthes</taxon>
    </lineage>
</organism>
<accession>A0AAE1GIU0</accession>
<protein>
    <submittedName>
        <fullName evidence="2">Uncharacterized protein</fullName>
    </submittedName>
</protein>
<dbReference type="EMBL" id="JAWQEG010000216">
    <property type="protein sequence ID" value="KAK3893307.1"/>
    <property type="molecule type" value="Genomic_DNA"/>
</dbReference>